<dbReference type="PANTHER" id="PTHR34347">
    <property type="entry name" value="DNA REPAIR-SCAFFOLDING PROTEIN SPIDR"/>
    <property type="match status" value="1"/>
</dbReference>
<reference evidence="4 5" key="1">
    <citation type="submission" date="2024-02" db="EMBL/GenBank/DDBJ databases">
        <title>Chromosome-scale genome assembly of the rough periwinkle Littorina saxatilis.</title>
        <authorList>
            <person name="De Jode A."/>
            <person name="Faria R."/>
            <person name="Formenti G."/>
            <person name="Sims Y."/>
            <person name="Smith T.P."/>
            <person name="Tracey A."/>
            <person name="Wood J.M.D."/>
            <person name="Zagrodzka Z.B."/>
            <person name="Johannesson K."/>
            <person name="Butlin R.K."/>
            <person name="Leder E.H."/>
        </authorList>
    </citation>
    <scope>NUCLEOTIDE SEQUENCE [LARGE SCALE GENOMIC DNA]</scope>
    <source>
        <strain evidence="4">Snail1</strain>
        <tissue evidence="4">Muscle</tissue>
    </source>
</reference>
<feature type="region of interest" description="Disordered" evidence="1">
    <location>
        <begin position="107"/>
        <end position="351"/>
    </location>
</feature>
<feature type="compositionally biased region" description="Polar residues" evidence="1">
    <location>
        <begin position="115"/>
        <end position="134"/>
    </location>
</feature>
<dbReference type="EMBL" id="JBAMIC010000001">
    <property type="protein sequence ID" value="KAK7114757.1"/>
    <property type="molecule type" value="Genomic_DNA"/>
</dbReference>
<evidence type="ECO:0000313" key="5">
    <source>
        <dbReference type="Proteomes" id="UP001374579"/>
    </source>
</evidence>
<dbReference type="InterPro" id="IPR028026">
    <property type="entry name" value="DUF4502"/>
</dbReference>
<accession>A0AAN9BZY9</accession>
<evidence type="ECO:0000259" key="3">
    <source>
        <dbReference type="Pfam" id="PF14951"/>
    </source>
</evidence>
<feature type="compositionally biased region" description="Polar residues" evidence="1">
    <location>
        <begin position="40"/>
        <end position="50"/>
    </location>
</feature>
<feature type="domain" description="DUF4503" evidence="3">
    <location>
        <begin position="626"/>
        <end position="768"/>
    </location>
</feature>
<keyword evidence="5" id="KW-1185">Reference proteome</keyword>
<dbReference type="GO" id="GO:0000724">
    <property type="term" value="P:double-strand break repair via homologous recombination"/>
    <property type="evidence" value="ECO:0007669"/>
    <property type="project" value="TreeGrafter"/>
</dbReference>
<feature type="compositionally biased region" description="Polar residues" evidence="1">
    <location>
        <begin position="248"/>
        <end position="269"/>
    </location>
</feature>
<dbReference type="Pfam" id="PF14950">
    <property type="entry name" value="DUF4502"/>
    <property type="match status" value="1"/>
</dbReference>
<dbReference type="AlphaFoldDB" id="A0AAN9BZY9"/>
<organism evidence="4 5">
    <name type="scientific">Littorina saxatilis</name>
    <dbReference type="NCBI Taxonomy" id="31220"/>
    <lineage>
        <taxon>Eukaryota</taxon>
        <taxon>Metazoa</taxon>
        <taxon>Spiralia</taxon>
        <taxon>Lophotrochozoa</taxon>
        <taxon>Mollusca</taxon>
        <taxon>Gastropoda</taxon>
        <taxon>Caenogastropoda</taxon>
        <taxon>Littorinimorpha</taxon>
        <taxon>Littorinoidea</taxon>
        <taxon>Littorinidae</taxon>
        <taxon>Littorina</taxon>
    </lineage>
</organism>
<dbReference type="Pfam" id="PF14951">
    <property type="entry name" value="DUF4503"/>
    <property type="match status" value="2"/>
</dbReference>
<name>A0AAN9BZY9_9CAEN</name>
<protein>
    <recommendedName>
        <fullName evidence="6">DNA repair-scaffolding protein</fullName>
    </recommendedName>
</protein>
<dbReference type="InterPro" id="IPR028032">
    <property type="entry name" value="DUF4503"/>
</dbReference>
<dbReference type="InterPro" id="IPR053054">
    <property type="entry name" value="DNA_repair-scaffolding"/>
</dbReference>
<proteinExistence type="predicted"/>
<dbReference type="GO" id="GO:0070202">
    <property type="term" value="P:regulation of establishment of protein localization to chromosome"/>
    <property type="evidence" value="ECO:0007669"/>
    <property type="project" value="TreeGrafter"/>
</dbReference>
<gene>
    <name evidence="4" type="ORF">V1264_000761</name>
</gene>
<dbReference type="Proteomes" id="UP001374579">
    <property type="component" value="Unassembled WGS sequence"/>
</dbReference>
<evidence type="ECO:0000313" key="4">
    <source>
        <dbReference type="EMBL" id="KAK7114757.1"/>
    </source>
</evidence>
<feature type="domain" description="DUF4503" evidence="3">
    <location>
        <begin position="823"/>
        <end position="1039"/>
    </location>
</feature>
<evidence type="ECO:0008006" key="6">
    <source>
        <dbReference type="Google" id="ProtNLM"/>
    </source>
</evidence>
<feature type="region of interest" description="Disordered" evidence="1">
    <location>
        <begin position="1"/>
        <end position="87"/>
    </location>
</feature>
<feature type="compositionally biased region" description="Polar residues" evidence="1">
    <location>
        <begin position="322"/>
        <end position="331"/>
    </location>
</feature>
<feature type="domain" description="DUF4502" evidence="2">
    <location>
        <begin position="124"/>
        <end position="451"/>
    </location>
</feature>
<evidence type="ECO:0000256" key="1">
    <source>
        <dbReference type="SAM" id="MobiDB-lite"/>
    </source>
</evidence>
<feature type="compositionally biased region" description="Polar residues" evidence="1">
    <location>
        <begin position="288"/>
        <end position="300"/>
    </location>
</feature>
<feature type="compositionally biased region" description="Basic residues" evidence="1">
    <location>
        <begin position="172"/>
        <end position="187"/>
    </location>
</feature>
<comment type="caution">
    <text evidence="4">The sequence shown here is derived from an EMBL/GenBank/DDBJ whole genome shotgun (WGS) entry which is preliminary data.</text>
</comment>
<dbReference type="PANTHER" id="PTHR34347:SF1">
    <property type="entry name" value="DNA REPAIR-SCAFFOLDING PROTEIN"/>
    <property type="match status" value="1"/>
</dbReference>
<dbReference type="GO" id="GO:0005654">
    <property type="term" value="C:nucleoplasm"/>
    <property type="evidence" value="ECO:0007669"/>
    <property type="project" value="TreeGrafter"/>
</dbReference>
<sequence length="1050" mass="114629">MRKKAKLSDAAHYSHRPGAGDGFSATRTEAQGSHDKQSAPVATTPNQWQRCSEGFCLSESKRNKSPVRKSQPKLNYKNPEQKVPTPKVVRNFGQRWIQSEELFDAVGSQKPWQRANDSLSKPASRSKASVSRSPKPTEDADIDPICWSESESDSEDPEKHPNLLISTTSKTSVKKQIRKAPQKRKTPRIPYTGDLKQGLEEGSETETGDVISAAESEEEQQEYAEKEEVLPSSNDPSPTLEIECVGSPQRSPELSANESSHAVLQNDTMASHRLHSPRKGKELDVETPSISSCVSSQSGPESDVSPSKGGLRASEWAKQVKWETTPSKQRTPTPPDQADSAKKKKKFAKGGLAEQMSRILLREKSSIRMWQHQHSSDNTQQDPKSMVVRVRNVKPVYSLQLAGCSVVRSALSQQHWVNPRCFVALSPHVCHHKAPIQPGALLRIYPPWQQLDTPDGHKVLLCTRYVVSSQTSATPGQQTTELTGVTDDDNSFYSRSASLGHGIWMCPCSSDAVLSPSNCPAHLFPFLPATLLQQITPTKTVNPSLAGRTLHTVTGNEGAPKRTLTFDTLLESIEKARSGDKLLPSFQATVLRVFWEQLEGGCKRPLVLMEDSQGTVALVTGADHVSPSVEGNLCSFSSLRVLSRTNADRDPALFSAVAAAWSDKVKRGTQSQESGNVPHSEDSYYTSQHVMQPPGFCYLLEVDRCGTDALYGEDWLSVVTSHAAQLSSPPVLTTLATALQSQEQSHRVSLLAKVIYHSLKNSSTQDSGDAGSASNISELFICDHSLLNLNHDINNVHSTSKAEDKAEQCKETIPQCKPSSSESGSLPGFVQIQIQEDCVTDSVKCAVRKHKDFSPFVVLLRDAWHVNGGWIADRYCSVVTLEEGDRETTAWQTKMDPNLCSLVRGCDVCLPVVSASVQSHSLVSISGVIEGVDEKSAFSWEECDGCGSDQLATKSATQTLVCLGCRKTVTSPVQRMKMEVAVRPASDLSMTVSISLLQPTIETLLPNEEDEEGYDVECVLHKSLGTVNCVITSVSRNSAPATLTAVQLPC</sequence>
<evidence type="ECO:0000259" key="2">
    <source>
        <dbReference type="Pfam" id="PF14950"/>
    </source>
</evidence>
<dbReference type="GO" id="GO:0000228">
    <property type="term" value="C:nuclear chromosome"/>
    <property type="evidence" value="ECO:0007669"/>
    <property type="project" value="TreeGrafter"/>
</dbReference>